<dbReference type="GO" id="GO:0016020">
    <property type="term" value="C:membrane"/>
    <property type="evidence" value="ECO:0007669"/>
    <property type="project" value="InterPro"/>
</dbReference>
<dbReference type="Gene3D" id="1.20.120.1220">
    <property type="match status" value="1"/>
</dbReference>
<keyword evidence="1" id="KW-1133">Transmembrane helix</keyword>
<name>A0A8T4C7I4_9ARCH</name>
<accession>A0A8T4C7I4</accession>
<evidence type="ECO:0000313" key="4">
    <source>
        <dbReference type="Proteomes" id="UP000774699"/>
    </source>
</evidence>
<gene>
    <name evidence="3" type="ORF">FJY86_03830</name>
</gene>
<protein>
    <submittedName>
        <fullName evidence="3">Prepilin peptidase</fullName>
    </submittedName>
</protein>
<feature type="transmembrane region" description="Helical" evidence="1">
    <location>
        <begin position="35"/>
        <end position="62"/>
    </location>
</feature>
<feature type="transmembrane region" description="Helical" evidence="1">
    <location>
        <begin position="161"/>
        <end position="177"/>
    </location>
</feature>
<feature type="transmembrane region" description="Helical" evidence="1">
    <location>
        <begin position="93"/>
        <end position="115"/>
    </location>
</feature>
<evidence type="ECO:0000259" key="2">
    <source>
        <dbReference type="Pfam" id="PF01478"/>
    </source>
</evidence>
<sequence length="273" mass="30279">MVVEQIQFAANMIAGAAAAYTDWKTGYIYDYITYPLIGLGIILSLMTGQWLGLVLGAGIYGIGLFAYKTGKIGGGDIKLLAGLALIQPTFNGMIFPFAVLLVGTLLACLGLSIYYTGMFVLSRKKIHWKNNRKKSAALMGAAVAGVMYYVFTQGLWSSETIVVLSIAMLAGIIFYALEEEIKEHSFLKRITLNELEDDEVLAIEHLSPEEKEKWGKNIPNLIGTSDKIRLQHMNFHTIPVYRNLPKFAPFLFAGIIIVYMYPEWITPLIPGVL</sequence>
<organism evidence="3 4">
    <name type="scientific">Candidatus Iainarchaeum sp</name>
    <dbReference type="NCBI Taxonomy" id="3101447"/>
    <lineage>
        <taxon>Archaea</taxon>
        <taxon>Candidatus Iainarchaeota</taxon>
        <taxon>Candidatus Iainarchaeia</taxon>
        <taxon>Candidatus Iainarchaeales</taxon>
        <taxon>Candidatus Iainarchaeaceae</taxon>
        <taxon>Candidatus Iainarchaeum</taxon>
    </lineage>
</organism>
<feature type="transmembrane region" description="Helical" evidence="1">
    <location>
        <begin position="243"/>
        <end position="261"/>
    </location>
</feature>
<dbReference type="EMBL" id="VGJJ01000032">
    <property type="protein sequence ID" value="MBM3282439.1"/>
    <property type="molecule type" value="Genomic_DNA"/>
</dbReference>
<dbReference type="InterPro" id="IPR000045">
    <property type="entry name" value="Prepilin_IV_endopep_pep"/>
</dbReference>
<comment type="caution">
    <text evidence="3">The sequence shown here is derived from an EMBL/GenBank/DDBJ whole genome shotgun (WGS) entry which is preliminary data.</text>
</comment>
<feature type="domain" description="Prepilin type IV endopeptidase peptidase" evidence="2">
    <location>
        <begin position="13"/>
        <end position="107"/>
    </location>
</feature>
<reference evidence="3" key="1">
    <citation type="submission" date="2019-03" db="EMBL/GenBank/DDBJ databases">
        <title>Lake Tanganyika Metagenome-Assembled Genomes (MAGs).</title>
        <authorList>
            <person name="Tran P."/>
        </authorList>
    </citation>
    <scope>NUCLEOTIDE SEQUENCE</scope>
    <source>
        <strain evidence="3">M_DeepCast_50m_m2_156</strain>
    </source>
</reference>
<feature type="transmembrane region" description="Helical" evidence="1">
    <location>
        <begin position="136"/>
        <end position="155"/>
    </location>
</feature>
<dbReference type="AlphaFoldDB" id="A0A8T4C7I4"/>
<dbReference type="Pfam" id="PF01478">
    <property type="entry name" value="Peptidase_A24"/>
    <property type="match status" value="1"/>
</dbReference>
<keyword evidence="1" id="KW-0472">Membrane</keyword>
<evidence type="ECO:0000313" key="3">
    <source>
        <dbReference type="EMBL" id="MBM3282439.1"/>
    </source>
</evidence>
<proteinExistence type="predicted"/>
<keyword evidence="1" id="KW-0812">Transmembrane</keyword>
<dbReference type="GO" id="GO:0004190">
    <property type="term" value="F:aspartic-type endopeptidase activity"/>
    <property type="evidence" value="ECO:0007669"/>
    <property type="project" value="InterPro"/>
</dbReference>
<evidence type="ECO:0000256" key="1">
    <source>
        <dbReference type="SAM" id="Phobius"/>
    </source>
</evidence>
<dbReference type="Proteomes" id="UP000774699">
    <property type="component" value="Unassembled WGS sequence"/>
</dbReference>